<evidence type="ECO:0000313" key="5">
    <source>
        <dbReference type="Proteomes" id="UP000218979"/>
    </source>
</evidence>
<protein>
    <submittedName>
        <fullName evidence="3">Uncharacterized protein</fullName>
    </submittedName>
</protein>
<accession>A0A1K2HAV0</accession>
<proteinExistence type="predicted"/>
<dbReference type="AlphaFoldDB" id="A0A1K2HAV0"/>
<keyword evidence="5" id="KW-1185">Reference proteome</keyword>
<reference evidence="2 5" key="1">
    <citation type="submission" date="2014-12" db="EMBL/GenBank/DDBJ databases">
        <title>Draft genome sequences of 10 type strains of Lactococcus.</title>
        <authorList>
            <person name="Sun Z."/>
            <person name="Zhong Z."/>
            <person name="Liu W."/>
            <person name="Zhang W."/>
            <person name="Zhang H."/>
        </authorList>
    </citation>
    <scope>NUCLEOTIDE SEQUENCE [LARGE SCALE GENOMIC DNA]</scope>
    <source>
        <strain evidence="2 5">DSM 22330</strain>
    </source>
</reference>
<evidence type="ECO:0000313" key="2">
    <source>
        <dbReference type="EMBL" id="PCS04802.1"/>
    </source>
</evidence>
<organism evidence="3 4">
    <name type="scientific">Pseudolactococcus chungangensis CAU 28 = DSM 22330</name>
    <dbReference type="NCBI Taxonomy" id="1122154"/>
    <lineage>
        <taxon>Bacteria</taxon>
        <taxon>Bacillati</taxon>
        <taxon>Bacillota</taxon>
        <taxon>Bacilli</taxon>
        <taxon>Lactobacillales</taxon>
        <taxon>Streptococcaceae</taxon>
        <taxon>Pseudolactococcus</taxon>
    </lineage>
</organism>
<reference evidence="3 4" key="2">
    <citation type="submission" date="2016-11" db="EMBL/GenBank/DDBJ databases">
        <authorList>
            <person name="Jaros S."/>
            <person name="Januszkiewicz K."/>
            <person name="Wedrychowicz H."/>
        </authorList>
    </citation>
    <scope>NUCLEOTIDE SEQUENCE [LARGE SCALE GENOMIC DNA]</scope>
    <source>
        <strain evidence="3 4">DSM 22330</strain>
    </source>
</reference>
<keyword evidence="1" id="KW-0732">Signal</keyword>
<dbReference type="Proteomes" id="UP000218979">
    <property type="component" value="Unassembled WGS sequence"/>
</dbReference>
<sequence>MNKTKLALISAVALFSIGVSVGVSADETVSEVVAQEQIVSVEQNEFDTSNILSVFFDGKDTHVSLKNGENWVLEDYEGKFGDFEFTSQTTPSRLRGVPSSKYLTTSWFGYGTPPSRMSVQSGVYTYNDSRYGGKVQAIFGGSIPRTGGSQGTGGGVAAYYGGNCPVIALSPA</sequence>
<name>A0A1K2HAV0_9LACT</name>
<evidence type="ECO:0000313" key="4">
    <source>
        <dbReference type="Proteomes" id="UP000185655"/>
    </source>
</evidence>
<feature type="chain" id="PRO_5009678440" evidence="1">
    <location>
        <begin position="26"/>
        <end position="172"/>
    </location>
</feature>
<dbReference type="Proteomes" id="UP000185655">
    <property type="component" value="Unassembled WGS sequence"/>
</dbReference>
<dbReference type="OrthoDB" id="9960164at2"/>
<dbReference type="EMBL" id="FPKS01000004">
    <property type="protein sequence ID" value="SFZ73886.1"/>
    <property type="molecule type" value="Genomic_DNA"/>
</dbReference>
<evidence type="ECO:0000256" key="1">
    <source>
        <dbReference type="SAM" id="SignalP"/>
    </source>
</evidence>
<dbReference type="STRING" id="1122154.SAMN02746068_00980"/>
<evidence type="ECO:0000313" key="3">
    <source>
        <dbReference type="EMBL" id="SFZ73886.1"/>
    </source>
</evidence>
<feature type="signal peptide" evidence="1">
    <location>
        <begin position="1"/>
        <end position="25"/>
    </location>
</feature>
<dbReference type="EMBL" id="JXJT01000001">
    <property type="protein sequence ID" value="PCS04802.1"/>
    <property type="molecule type" value="Genomic_DNA"/>
</dbReference>
<dbReference type="RefSeq" id="WP_031366233.1">
    <property type="nucleotide sequence ID" value="NZ_FPKS01000004.1"/>
</dbReference>
<gene>
    <name evidence="2" type="ORF">RR45_GL000121</name>
    <name evidence="3" type="ORF">SAMN02746068_00980</name>
</gene>